<dbReference type="Gene3D" id="1.10.3210.10">
    <property type="entry name" value="Hypothetical protein af1432"/>
    <property type="match status" value="1"/>
</dbReference>
<gene>
    <name evidence="2" type="ORF">ENN90_14560</name>
</gene>
<dbReference type="SMART" id="SM00471">
    <property type="entry name" value="HDc"/>
    <property type="match status" value="1"/>
</dbReference>
<dbReference type="InterPro" id="IPR006674">
    <property type="entry name" value="HD_domain"/>
</dbReference>
<dbReference type="AlphaFoldDB" id="A0A831LYK1"/>
<evidence type="ECO:0000313" key="2">
    <source>
        <dbReference type="EMBL" id="HDR52816.1"/>
    </source>
</evidence>
<dbReference type="InterPro" id="IPR003607">
    <property type="entry name" value="HD/PDEase_dom"/>
</dbReference>
<dbReference type="InterPro" id="IPR006675">
    <property type="entry name" value="HDIG_dom"/>
</dbReference>
<protein>
    <submittedName>
        <fullName evidence="2">HD domain-containing protein</fullName>
    </submittedName>
</protein>
<comment type="caution">
    <text evidence="2">The sequence shown here is derived from an EMBL/GenBank/DDBJ whole genome shotgun (WGS) entry which is preliminary data.</text>
</comment>
<reference evidence="2" key="1">
    <citation type="journal article" date="2020" name="mSystems">
        <title>Genome- and Community-Level Interaction Insights into Carbon Utilization and Element Cycling Functions of Hydrothermarchaeota in Hydrothermal Sediment.</title>
        <authorList>
            <person name="Zhou Z."/>
            <person name="Liu Y."/>
            <person name="Xu W."/>
            <person name="Pan J."/>
            <person name="Luo Z.H."/>
            <person name="Li M."/>
        </authorList>
    </citation>
    <scope>NUCLEOTIDE SEQUENCE [LARGE SCALE GENOMIC DNA]</scope>
    <source>
        <strain evidence="2">SpSt-1217</strain>
    </source>
</reference>
<evidence type="ECO:0000259" key="1">
    <source>
        <dbReference type="SMART" id="SM00471"/>
    </source>
</evidence>
<name>A0A831LYK1_9BACT</name>
<dbReference type="Pfam" id="PF01966">
    <property type="entry name" value="HD"/>
    <property type="match status" value="1"/>
</dbReference>
<feature type="domain" description="HD/PDEase" evidence="1">
    <location>
        <begin position="29"/>
        <end position="161"/>
    </location>
</feature>
<sequence>MTDWVKSSKNALELYVNSFSGLTPEQQKNFDIKREHSFRVADTSLKLAEALNMDDQEKQTAYLTGIFHDIGRFRQLSVYNTFNDAVSEDHATLSVEILKEERFLDKWVDSHIQNTIFYAIEYHNKLALPSKAEEPLLLHARLLRDADKIDILKVITDYYTDKNRVPNHTLTWELPEANAVSSEVAKSVLAGKLVSKSEVNPF</sequence>
<dbReference type="NCBIfam" id="TIGR00277">
    <property type="entry name" value="HDIG"/>
    <property type="match status" value="1"/>
</dbReference>
<accession>A0A831LYK1</accession>
<proteinExistence type="predicted"/>
<organism evidence="2">
    <name type="scientific">Mariniphaga anaerophila</name>
    <dbReference type="NCBI Taxonomy" id="1484053"/>
    <lineage>
        <taxon>Bacteria</taxon>
        <taxon>Pseudomonadati</taxon>
        <taxon>Bacteroidota</taxon>
        <taxon>Bacteroidia</taxon>
        <taxon>Marinilabiliales</taxon>
        <taxon>Prolixibacteraceae</taxon>
        <taxon>Mariniphaga</taxon>
    </lineage>
</organism>
<dbReference type="SUPFAM" id="SSF109604">
    <property type="entry name" value="HD-domain/PDEase-like"/>
    <property type="match status" value="1"/>
</dbReference>
<dbReference type="EMBL" id="DSDK01000815">
    <property type="protein sequence ID" value="HDR52816.1"/>
    <property type="molecule type" value="Genomic_DNA"/>
</dbReference>
<dbReference type="CDD" id="cd00077">
    <property type="entry name" value="HDc"/>
    <property type="match status" value="1"/>
</dbReference>
<dbReference type="Proteomes" id="UP000886047">
    <property type="component" value="Unassembled WGS sequence"/>
</dbReference>